<evidence type="ECO:0000256" key="2">
    <source>
        <dbReference type="ARBA" id="ARBA00022679"/>
    </source>
</evidence>
<dbReference type="PANTHER" id="PTHR23416">
    <property type="entry name" value="SIALIC ACID SYNTHASE-RELATED"/>
    <property type="match status" value="1"/>
</dbReference>
<dbReference type="InterPro" id="IPR011004">
    <property type="entry name" value="Trimer_LpxA-like_sf"/>
</dbReference>
<dbReference type="EMBL" id="QXIY01000030">
    <property type="protein sequence ID" value="RIE16428.1"/>
    <property type="molecule type" value="Genomic_DNA"/>
</dbReference>
<dbReference type="Gene3D" id="2.160.10.10">
    <property type="entry name" value="Hexapeptide repeat proteins"/>
    <property type="match status" value="1"/>
</dbReference>
<evidence type="ECO:0000256" key="1">
    <source>
        <dbReference type="ARBA" id="ARBA00007274"/>
    </source>
</evidence>
<organism evidence="4 5">
    <name type="scientific">Candidatus Cryosericum septentrionale</name>
    <dbReference type="NCBI Taxonomy" id="2290913"/>
    <lineage>
        <taxon>Bacteria</taxon>
        <taxon>Pseudomonadati</taxon>
        <taxon>Caldisericota/Cryosericota group</taxon>
        <taxon>Candidatus Cryosericota</taxon>
        <taxon>Candidatus Cryosericia</taxon>
        <taxon>Candidatus Cryosericales</taxon>
        <taxon>Candidatus Cryosericaceae</taxon>
        <taxon>Candidatus Cryosericum</taxon>
    </lineage>
</organism>
<dbReference type="Pfam" id="PF00132">
    <property type="entry name" value="Hexapep"/>
    <property type="match status" value="1"/>
</dbReference>
<dbReference type="InterPro" id="IPR001451">
    <property type="entry name" value="Hexapep"/>
</dbReference>
<sequence>MLRHPLVGWYGCRVVTGSELHRMECQFCTLDAGRRSLQYERANMISEASVQAQSTLRLSPEQVRELLPQREPFLFVNGPADVVPGVRVAAQATYPEDSSFYTGHFPGFPLTPGVIVIETMAQAASLMMLTTPRCSGQIGYFVGIREARFFKAVLPGAVVKLTGSVVSMRHGIIESSMEAWTGDVRAAAAILTCTFRSHRSSSDLKCEGGGWRGPINGTRSWQGRQGQRQKRTRGVDMVAQRTGTDRLTVIITVADRMWRGFFINWLAASPLLVNPVRASLMRLYGIRTSTHGIRPGCYFAGRDIVIGADTFVNYRCFFDGSAPIRIGRKCGIGMEVLFCTSTHIMGSATERAGHVNPQPITVGDGCWIGARAVILPGVTIGDGCVIGAGAVVNKDCAPNGMYAGVPARRVKELPVED</sequence>
<dbReference type="GO" id="GO:0008374">
    <property type="term" value="F:O-acyltransferase activity"/>
    <property type="evidence" value="ECO:0007669"/>
    <property type="project" value="TreeGrafter"/>
</dbReference>
<keyword evidence="5" id="KW-1185">Reference proteome</keyword>
<dbReference type="GO" id="GO:0005829">
    <property type="term" value="C:cytosol"/>
    <property type="evidence" value="ECO:0007669"/>
    <property type="project" value="TreeGrafter"/>
</dbReference>
<evidence type="ECO:0000313" key="4">
    <source>
        <dbReference type="EMBL" id="RIE16428.1"/>
    </source>
</evidence>
<dbReference type="InterPro" id="IPR029069">
    <property type="entry name" value="HotDog_dom_sf"/>
</dbReference>
<dbReference type="Gene3D" id="3.10.129.10">
    <property type="entry name" value="Hotdog Thioesterase"/>
    <property type="match status" value="1"/>
</dbReference>
<comment type="similarity">
    <text evidence="1">Belongs to the transferase hexapeptide repeat family.</text>
</comment>
<dbReference type="CDD" id="cd01288">
    <property type="entry name" value="FabZ"/>
    <property type="match status" value="1"/>
</dbReference>
<dbReference type="AlphaFoldDB" id="A0A398DWB1"/>
<protein>
    <recommendedName>
        <fullName evidence="6">Beta-hydroxyacyl-ACP dehydratase</fullName>
    </recommendedName>
</protein>
<dbReference type="PANTHER" id="PTHR23416:SF23">
    <property type="entry name" value="ACETYLTRANSFERASE C18B11.09C-RELATED"/>
    <property type="match status" value="1"/>
</dbReference>
<dbReference type="SUPFAM" id="SSF54637">
    <property type="entry name" value="Thioesterase/thiol ester dehydrase-isomerase"/>
    <property type="match status" value="1"/>
</dbReference>
<evidence type="ECO:0008006" key="6">
    <source>
        <dbReference type="Google" id="ProtNLM"/>
    </source>
</evidence>
<accession>A0A398DWB1</accession>
<reference evidence="4 5" key="1">
    <citation type="submission" date="2018-09" db="EMBL/GenBank/DDBJ databases">
        <title>Discovery and Ecogenomic Context for Candidatus Cryosericales, a Global Caldiserica Order Active in Thawing Permafrost.</title>
        <authorList>
            <person name="Martinez M.A."/>
            <person name="Woodcroft B.J."/>
            <person name="Ignacio Espinoza J.C."/>
            <person name="Zayed A."/>
            <person name="Singleton C.M."/>
            <person name="Boyd J."/>
            <person name="Li Y.-F."/>
            <person name="Purvine S."/>
            <person name="Maughan H."/>
            <person name="Hodgkins S.B."/>
            <person name="Anderson D."/>
            <person name="Sederholm M."/>
            <person name="Temperton B."/>
            <person name="Saleska S.R."/>
            <person name="Tyson G.W."/>
            <person name="Rich V.I."/>
        </authorList>
    </citation>
    <scope>NUCLEOTIDE SEQUENCE [LARGE SCALE GENOMIC DNA]</scope>
    <source>
        <strain evidence="4 5">SMC1</strain>
    </source>
</reference>
<dbReference type="SUPFAM" id="SSF51161">
    <property type="entry name" value="Trimeric LpxA-like enzymes"/>
    <property type="match status" value="1"/>
</dbReference>
<dbReference type="InterPro" id="IPR051159">
    <property type="entry name" value="Hexapeptide_acetyltransf"/>
</dbReference>
<dbReference type="InterPro" id="IPR013114">
    <property type="entry name" value="FabA_FabZ"/>
</dbReference>
<keyword evidence="2" id="KW-0808">Transferase</keyword>
<name>A0A398DWB1_9BACT</name>
<keyword evidence="3" id="KW-0456">Lyase</keyword>
<dbReference type="OrthoDB" id="9815592at2"/>
<comment type="caution">
    <text evidence="4">The sequence shown here is derived from an EMBL/GenBank/DDBJ whole genome shotgun (WGS) entry which is preliminary data.</text>
</comment>
<gene>
    <name evidence="4" type="ORF">SMC1_06710</name>
</gene>
<evidence type="ECO:0000256" key="3">
    <source>
        <dbReference type="ARBA" id="ARBA00023239"/>
    </source>
</evidence>
<dbReference type="GO" id="GO:0016829">
    <property type="term" value="F:lyase activity"/>
    <property type="evidence" value="ECO:0007669"/>
    <property type="project" value="UniProtKB-KW"/>
</dbReference>
<dbReference type="Pfam" id="PF07977">
    <property type="entry name" value="FabA"/>
    <property type="match status" value="1"/>
</dbReference>
<evidence type="ECO:0000313" key="5">
    <source>
        <dbReference type="Proteomes" id="UP000266113"/>
    </source>
</evidence>
<dbReference type="CDD" id="cd04647">
    <property type="entry name" value="LbH_MAT_like"/>
    <property type="match status" value="1"/>
</dbReference>
<proteinExistence type="inferred from homology"/>
<dbReference type="Proteomes" id="UP000266113">
    <property type="component" value="Unassembled WGS sequence"/>
</dbReference>